<dbReference type="Gene3D" id="3.40.50.300">
    <property type="entry name" value="P-loop containing nucleotide triphosphate hydrolases"/>
    <property type="match status" value="1"/>
</dbReference>
<dbReference type="EMBL" id="CAJNOR010000239">
    <property type="protein sequence ID" value="CAF0851744.1"/>
    <property type="molecule type" value="Genomic_DNA"/>
</dbReference>
<protein>
    <recommendedName>
        <fullName evidence="4">G domain-containing protein</fullName>
    </recommendedName>
</protein>
<feature type="compositionally biased region" description="Low complexity" evidence="1">
    <location>
        <begin position="522"/>
        <end position="539"/>
    </location>
</feature>
<keyword evidence="3" id="KW-1185">Reference proteome</keyword>
<evidence type="ECO:0000313" key="3">
    <source>
        <dbReference type="Proteomes" id="UP000663828"/>
    </source>
</evidence>
<feature type="region of interest" description="Disordered" evidence="1">
    <location>
        <begin position="522"/>
        <end position="578"/>
    </location>
</feature>
<dbReference type="PROSITE" id="PS00675">
    <property type="entry name" value="SIGMA54_INTERACT_1"/>
    <property type="match status" value="1"/>
</dbReference>
<evidence type="ECO:0000313" key="2">
    <source>
        <dbReference type="EMBL" id="CAF0851744.1"/>
    </source>
</evidence>
<dbReference type="InterPro" id="IPR025662">
    <property type="entry name" value="Sigma_54_int_dom_ATP-bd_1"/>
</dbReference>
<dbReference type="InterPro" id="IPR027417">
    <property type="entry name" value="P-loop_NTPase"/>
</dbReference>
<dbReference type="SUPFAM" id="SSF52540">
    <property type="entry name" value="P-loop containing nucleoside triphosphate hydrolases"/>
    <property type="match status" value="1"/>
</dbReference>
<accession>A0A813WJS9</accession>
<reference evidence="2" key="1">
    <citation type="submission" date="2021-02" db="EMBL/GenBank/DDBJ databases">
        <authorList>
            <person name="Nowell W R."/>
        </authorList>
    </citation>
    <scope>NUCLEOTIDE SEQUENCE</scope>
</reference>
<gene>
    <name evidence="2" type="ORF">XAT740_LOCUS5517</name>
</gene>
<sequence>MPTTCARLFKPQQGYPTTRKVLDPSGRLGSLYNTAIDQLVDRHSVTHFQTTVPKKRSICQVMSGDASRSLMSYMDYFGFDNAIRNSIRLRTVTASGVGHFLAYNGAVNQNTRLLYYCYKDRKEEIQVKARKTHQIVSPPQNSTDATHMITKIVWGFEFLCIIQNTGNRSMETIDRLLYNVSNQLERNRIPLQLTNDDRRLVNQLTNTTIYGTETCIADPSTSLLTVLDRLYEWQRNPNFHQPIRYTMQPLRWLYGGRFQVPCYESNDENPHIRRIDPLRQRIEGQLQRVDELLLKLPEHFSSSTLEAKFKDAKHYYMSLRDNQADLEERLHKAIPDVRSHRSKPVLLDNIIADQQYVNLHKDKIDDFLFTLERLLAKATLIDKLNRDRIDYINVHDIRPDGASSATNEVLDVILKRSCLNDKHAVILWYATDRLRREQDERWQQIYEQILLDRQQASHTTKLVYADFTNCKERLDGFVIVQLPLAGRSSMMQSDPIKGKYSRLQVNILKRLKIYLEITLPPRRTTSSPSTSRVKPSTPSIPYKQQQPQPLKHRSITPPAIPTTPPDMAHHTKQLGKPLSSSKTDINVLLLGETGVGKSTFINAFVNYLKFNTLSQAEQGELAVLIPVSFLLTVGDRFDEVIVQFGDPNPNENHEHNGQSVTQQCKSYVFDLNDQYRLRLVDTPGIGDTRGIDQDMKNIDHILTYIDNLPHINAICLLLKPNTSRLNVIFRSCIHQLTSYVTRNGYRNIIFCFTNARATFYSPGDTGPVLQKMLADEKLDIPYQKENTFCFDSESFRYLVARRCNVIFDDYQKQECQESWDTSVTESFRLLNFIQTRQPYKLHDSLSIRRVALDISMFARPLMETLRLIIYNWKLSEAKLIANQIVLSATPIEVDLCTNCAQMNIKEIGPFWIVQYQNALLRTAANQHCFCPSNDKQVLVEYLVQHQFVTEPAGLKNERWQSSFHNFLLKCDTLLYFLRQQDSSTSEDPFQPILDRFLAEENQISQTRNINTSMNRKVRDVLLSIRQRRQLNHQQLSNDNERLSIDKIYQIIKELQAIPTAQKQVDCIKASRQIKLKSNEVQVPINAIQNRTFARLPS</sequence>
<name>A0A813WJS9_ADIRI</name>
<dbReference type="PANTHER" id="PTHR32046:SF11">
    <property type="entry name" value="IMMUNE-ASSOCIATED NUCLEOTIDE-BINDING PROTEIN 10-LIKE"/>
    <property type="match status" value="1"/>
</dbReference>
<evidence type="ECO:0000256" key="1">
    <source>
        <dbReference type="SAM" id="MobiDB-lite"/>
    </source>
</evidence>
<dbReference type="Proteomes" id="UP000663828">
    <property type="component" value="Unassembled WGS sequence"/>
</dbReference>
<evidence type="ECO:0008006" key="4">
    <source>
        <dbReference type="Google" id="ProtNLM"/>
    </source>
</evidence>
<organism evidence="2 3">
    <name type="scientific">Adineta ricciae</name>
    <name type="common">Rotifer</name>
    <dbReference type="NCBI Taxonomy" id="249248"/>
    <lineage>
        <taxon>Eukaryota</taxon>
        <taxon>Metazoa</taxon>
        <taxon>Spiralia</taxon>
        <taxon>Gnathifera</taxon>
        <taxon>Rotifera</taxon>
        <taxon>Eurotatoria</taxon>
        <taxon>Bdelloidea</taxon>
        <taxon>Adinetida</taxon>
        <taxon>Adinetidae</taxon>
        <taxon>Adineta</taxon>
    </lineage>
</organism>
<proteinExistence type="predicted"/>
<dbReference type="PANTHER" id="PTHR32046">
    <property type="entry name" value="G DOMAIN-CONTAINING PROTEIN"/>
    <property type="match status" value="1"/>
</dbReference>
<comment type="caution">
    <text evidence="2">The sequence shown here is derived from an EMBL/GenBank/DDBJ whole genome shotgun (WGS) entry which is preliminary data.</text>
</comment>
<dbReference type="AlphaFoldDB" id="A0A813WJS9"/>